<reference evidence="1" key="1">
    <citation type="submission" date="2018-06" db="EMBL/GenBank/DDBJ databases">
        <authorList>
            <person name="Zhirakovskaya E."/>
        </authorList>
    </citation>
    <scope>NUCLEOTIDE SEQUENCE</scope>
</reference>
<dbReference type="GO" id="GO:0003700">
    <property type="term" value="F:DNA-binding transcription factor activity"/>
    <property type="evidence" value="ECO:0007669"/>
    <property type="project" value="TreeGrafter"/>
</dbReference>
<proteinExistence type="predicted"/>
<dbReference type="InterPro" id="IPR000944">
    <property type="entry name" value="Tscrpt_reg_Rrf2"/>
</dbReference>
<dbReference type="InterPro" id="IPR036390">
    <property type="entry name" value="WH_DNA-bd_sf"/>
</dbReference>
<dbReference type="SUPFAM" id="SSF46785">
    <property type="entry name" value="Winged helix' DNA-binding domain"/>
    <property type="match status" value="1"/>
</dbReference>
<dbReference type="AlphaFoldDB" id="A0A3B0QMT4"/>
<dbReference type="PROSITE" id="PS01332">
    <property type="entry name" value="HTH_RRF2_1"/>
    <property type="match status" value="1"/>
</dbReference>
<accession>A0A3B0QMT4</accession>
<dbReference type="Pfam" id="PF02082">
    <property type="entry name" value="Rrf2"/>
    <property type="match status" value="1"/>
</dbReference>
<gene>
    <name evidence="1" type="ORF">MNBD_DELTA01-689</name>
</gene>
<protein>
    <recommendedName>
        <fullName evidence="2">Rrf2 family transcriptional regulator</fullName>
    </recommendedName>
</protein>
<evidence type="ECO:0000313" key="1">
    <source>
        <dbReference type="EMBL" id="VAV83034.1"/>
    </source>
</evidence>
<dbReference type="NCBIfam" id="TIGR00738">
    <property type="entry name" value="rrf2_super"/>
    <property type="match status" value="1"/>
</dbReference>
<dbReference type="Gene3D" id="1.10.10.10">
    <property type="entry name" value="Winged helix-like DNA-binding domain superfamily/Winged helix DNA-binding domain"/>
    <property type="match status" value="1"/>
</dbReference>
<organism evidence="1">
    <name type="scientific">hydrothermal vent metagenome</name>
    <dbReference type="NCBI Taxonomy" id="652676"/>
    <lineage>
        <taxon>unclassified sequences</taxon>
        <taxon>metagenomes</taxon>
        <taxon>ecological metagenomes</taxon>
    </lineage>
</organism>
<dbReference type="InterPro" id="IPR030489">
    <property type="entry name" value="TR_Rrf2-type_CS"/>
</dbReference>
<name>A0A3B0QMT4_9ZZZZ</name>
<dbReference type="PANTHER" id="PTHR33221:SF2">
    <property type="entry name" value="TRANSCRIPTIONAL REGULATOR"/>
    <property type="match status" value="1"/>
</dbReference>
<dbReference type="InterPro" id="IPR036388">
    <property type="entry name" value="WH-like_DNA-bd_sf"/>
</dbReference>
<sequence length="155" mass="17387">MFRLSKGSEYAIRGILYLAMQQPGKICFIDEIAEVQEVPRAYLAKIFQTLSKKGYLKSTRGPGGGFELSKPSAEINMLEIIETMEGDVKLNDCLIRSGYCHREQLCSLHDVWKEAQGKFLAYLSQSTFDKLALDTIAKKELNSSLAKSDNTVINQ</sequence>
<dbReference type="GO" id="GO:0005829">
    <property type="term" value="C:cytosol"/>
    <property type="evidence" value="ECO:0007669"/>
    <property type="project" value="TreeGrafter"/>
</dbReference>
<evidence type="ECO:0008006" key="2">
    <source>
        <dbReference type="Google" id="ProtNLM"/>
    </source>
</evidence>
<dbReference type="PANTHER" id="PTHR33221">
    <property type="entry name" value="WINGED HELIX-TURN-HELIX TRANSCRIPTIONAL REGULATOR, RRF2 FAMILY"/>
    <property type="match status" value="1"/>
</dbReference>
<dbReference type="EMBL" id="UOEA01000034">
    <property type="protein sequence ID" value="VAV83034.1"/>
    <property type="molecule type" value="Genomic_DNA"/>
</dbReference>
<dbReference type="PROSITE" id="PS51197">
    <property type="entry name" value="HTH_RRF2_2"/>
    <property type="match status" value="1"/>
</dbReference>